<dbReference type="InterPro" id="IPR012337">
    <property type="entry name" value="RNaseH-like_sf"/>
</dbReference>
<dbReference type="InterPro" id="IPR015088">
    <property type="entry name" value="Znf_DNA-dir_DNA_pol_B_alpha"/>
</dbReference>
<feature type="region of interest" description="Disordered" evidence="14">
    <location>
        <begin position="2056"/>
        <end position="2153"/>
    </location>
</feature>
<dbReference type="SUPFAM" id="SSF53098">
    <property type="entry name" value="Ribonuclease H-like"/>
    <property type="match status" value="1"/>
</dbReference>
<dbReference type="PANTHER" id="PTHR45861">
    <property type="entry name" value="DNA POLYMERASE ALPHA CATALYTIC SUBUNIT"/>
    <property type="match status" value="1"/>
</dbReference>
<evidence type="ECO:0000256" key="5">
    <source>
        <dbReference type="ARBA" id="ARBA00022679"/>
    </source>
</evidence>
<dbReference type="InterPro" id="IPR006172">
    <property type="entry name" value="DNA-dir_DNA_pol_B"/>
</dbReference>
<dbReference type="Gene3D" id="1.10.3200.20">
    <property type="entry name" value="DNA Polymerase alpha, zinc finger"/>
    <property type="match status" value="1"/>
</dbReference>
<comment type="subcellular location">
    <subcellularLocation>
        <location evidence="1">Nucleus</location>
    </subcellularLocation>
</comment>
<evidence type="ECO:0000256" key="3">
    <source>
        <dbReference type="ARBA" id="ARBA00012417"/>
    </source>
</evidence>
<dbReference type="Pfam" id="PF08996">
    <property type="entry name" value="zf-DNA_Pol"/>
    <property type="match status" value="1"/>
</dbReference>
<feature type="region of interest" description="Disordered" evidence="14">
    <location>
        <begin position="1863"/>
        <end position="2037"/>
    </location>
</feature>
<feature type="region of interest" description="Disordered" evidence="14">
    <location>
        <begin position="240"/>
        <end position="302"/>
    </location>
</feature>
<dbReference type="InterPro" id="IPR006134">
    <property type="entry name" value="DNA-dir_DNA_pol_B_multi_dom"/>
</dbReference>
<feature type="compositionally biased region" description="Basic and acidic residues" evidence="14">
    <location>
        <begin position="240"/>
        <end position="254"/>
    </location>
</feature>
<dbReference type="SUPFAM" id="SSF56672">
    <property type="entry name" value="DNA/RNA polymerases"/>
    <property type="match status" value="1"/>
</dbReference>
<keyword evidence="9" id="KW-0863">Zinc-finger</keyword>
<dbReference type="NCBIfam" id="TIGR00592">
    <property type="entry name" value="pol2"/>
    <property type="match status" value="1"/>
</dbReference>
<evidence type="ECO:0000256" key="13">
    <source>
        <dbReference type="ARBA" id="ARBA00023242"/>
    </source>
</evidence>
<feature type="region of interest" description="Disordered" evidence="14">
    <location>
        <begin position="2370"/>
        <end position="2394"/>
    </location>
</feature>
<dbReference type="CDD" id="cd05532">
    <property type="entry name" value="POLBc_alpha"/>
    <property type="match status" value="1"/>
</dbReference>
<feature type="region of interest" description="Disordered" evidence="14">
    <location>
        <begin position="1797"/>
        <end position="1823"/>
    </location>
</feature>
<feature type="compositionally biased region" description="Polar residues" evidence="14">
    <location>
        <begin position="3028"/>
        <end position="3037"/>
    </location>
</feature>
<dbReference type="GO" id="GO:0000166">
    <property type="term" value="F:nucleotide binding"/>
    <property type="evidence" value="ECO:0007669"/>
    <property type="project" value="InterPro"/>
</dbReference>
<feature type="compositionally biased region" description="Polar residues" evidence="14">
    <location>
        <begin position="274"/>
        <end position="302"/>
    </location>
</feature>
<evidence type="ECO:0000259" key="16">
    <source>
        <dbReference type="Pfam" id="PF03104"/>
    </source>
</evidence>
<dbReference type="PANTHER" id="PTHR45861:SF1">
    <property type="entry name" value="DNA POLYMERASE ALPHA CATALYTIC SUBUNIT"/>
    <property type="match status" value="1"/>
</dbReference>
<feature type="region of interest" description="Disordered" evidence="14">
    <location>
        <begin position="172"/>
        <end position="201"/>
    </location>
</feature>
<evidence type="ECO:0000256" key="11">
    <source>
        <dbReference type="ARBA" id="ARBA00022932"/>
    </source>
</evidence>
<feature type="region of interest" description="Disordered" evidence="14">
    <location>
        <begin position="3154"/>
        <end position="3180"/>
    </location>
</feature>
<protein>
    <recommendedName>
        <fullName evidence="4">DNA polymerase alpha catalytic subunit</fullName>
        <ecNumber evidence="3">2.7.7.7</ecNumber>
    </recommendedName>
</protein>
<dbReference type="Pfam" id="PF12254">
    <property type="entry name" value="DNA_pol_alpha_N"/>
    <property type="match status" value="1"/>
</dbReference>
<dbReference type="InterPro" id="IPR043502">
    <property type="entry name" value="DNA/RNA_pol_sf"/>
</dbReference>
<dbReference type="CDD" id="cd05776">
    <property type="entry name" value="DNA_polB_alpha_exo"/>
    <property type="match status" value="1"/>
</dbReference>
<evidence type="ECO:0000256" key="14">
    <source>
        <dbReference type="SAM" id="MobiDB-lite"/>
    </source>
</evidence>
<dbReference type="GO" id="GO:1902975">
    <property type="term" value="P:mitotic DNA replication initiation"/>
    <property type="evidence" value="ECO:0007669"/>
    <property type="project" value="InterPro"/>
</dbReference>
<dbReference type="GO" id="GO:0003682">
    <property type="term" value="F:chromatin binding"/>
    <property type="evidence" value="ECO:0007669"/>
    <property type="project" value="TreeGrafter"/>
</dbReference>
<sequence length="3330" mass="368356">MEGIRNPRRISASKESRLALLSKMREAKEKGERLIIEKEEKAVYDTVDEAEYAKLVQQRLEDDWIVDDGGEGYADDGREIFDDHDEDQEFAENRSKGRHSTKSQSVSKKARLNPDIRASETAPLRPAVGRDIRSLFAATAAQPTTKRRKESLDAVIDPNLDDLLAELETVDNSSVPVRDTPSYSRSRKSRSRKTVSSEFDSSADRVLAALNKRLAANTNTMEYVPSKRPLERDTDSVVHNLDTDEHNRPNDRISRHSQLRNPFSADTRVKTKPRSPSSVAKLMKNQNSHSNDASSLYDDNNNEVEQNSVPAKLSSVVNEEACLMGMNFDEEFEQPEQPSSTSDHGTNKKFDKLSVPRIDSLNSTPLHAPIKSECPASWLAAEEAPDGPTLDIKWNEDEENTPLFPTADGTSVHFYWFDAYEDMRLQPGVVYLFGKVKDSSRSDVFHSCCVRVKDLERRLFLLPRTDETDSGPTMKEVYTEFRALTAEHKIPKFRCKTSTKRYAFEFADVPVEADYLEVRYPANFPALPSDLQGKTFSHVFGTNTSFWCQVDYEISWHGGSNCPITKLSTFLEQQATDVNSGKASRLPPAPPLRIIAINIKSVTQAHANHSEIISIGMLIDHKYSLDRPANHNLFQSHYLVLAPPKDAALPYDLRTKLPSFGAQYSPPAATWLASSTNGDGDGGETMKPSPVRRSTLKPDLGHGGGVDVESNERALLGRFLTRFHKLDPDLIIGHDLWGHQIELLVQRLQANKVAHWHRIGRLRRSAQFAINANSRGWLIRNALPGRLVCDTRVSARELVRSRTYNLSDLAHQILADVRSDNPGSATAQRQIPVPITQRLCGGSADLKRPSLNGDAVQVVGVELADLEIDSFDLRCLFVTSDLVRQLIDFCLSDAHLVLRLAHQLQVLPLAMQITSICGNVLSRTLSGGRAERNEALLLHAFTQRGYIVPDPVGMTRRPGRLTAPTAADDWGDAVDHRDTVDVEERRRRKPAYTGGLVLEPKKGFYDKYILLLDFNSLYPSIIQEFNICFTTVDRELVTGRKSIGDARENDSEHQTGESPDLDAMVAALLSTVQGSNTTSATGSPLESQLRLPTTQTPGLLPAEIRRLVESRREVKKLIASASAPGNAPCDAAQLAQWNTRQAALKLTANSVYGCLGYNASRFCARGLAALVTGLGRAVLMNTRDLVENMNLEVIYGDTDSIMVNTNTTDLLAALSIGEKVRQEVNKHYRLLELDTDGVYAAMLLLAKKKYAALAIVSPIQWAQGYRSAQAQSTKVPVALPPAPATKQEMKGLDIVRRDWSALAVTVGKRCVAALLSGESKDVILDRIHTDLTETAERVRSGQLPVSDFIITKASEYLFTYIIFSLCAHDVSRRVAQTEMLTKAPEEYTDSKSLPHVQVALRLNGYGSNESGKGTVSGANRRFRAGDTVEYVICSDGSGQVATQRGYGPSELTNSPDTLKVDVNYYLAHQIHPVVSRLVAPIEGTSPARIAECLGLDPSGYRRQGAGGVDDDADENGNIGGGSESTGFAGVSAWADADPLIVDCPRKCGGPPITIRSSAFGSSAKSWACANCSFNLLQSAEAVCMIVNHLIMQARQLILRYELGWLVCEDPACGLITRSVPCPPGSTHTGADVDGLWARGGRPLCPACGGQALLKPKYSESRLYRQLCFFRHLVSPSTAASETEGLLSATYGQTPDLVQLCNTTPPHCLSGELQQVSHSNSYDFDALTTSPWVQQYRSMCAEFGRNVFSSEHDPTVCTYPLSDDVRSVSRKPVSGGTHSNSVGQKVVSFLRGAFRRTSDETVQDLRSPHSEKHQASSKHNKKLECLVSHKGWRTSTTWIGRHKDSQTNSQVSKTLNKNKQLFAVRHSGSRSAESFKNTINSPVCRSRDASSAPLDQSNSQNSTPTPRPSALITARSSSDKSREGTAKRTRFSLHPSTCNAPPDLIRRRRDGDDTGTLSVTVDNSTKPGRGNNGLGNTSECVAKRCDSDAPFTPKHVGDVSSYPSELESKSSKGKSEATVRKSVVSNTKENGKLGAQLSHQKISGNAYCSHQERVNPVSPRTLVNGKTEQSAPQSRSTNSTSNQKRSNVSSQPVSTPVVTVAPMAKVLPRRVNSSSATPERKRVTFETPTFHSVPSTPISSLDLDSSRTNRKSSLGTAMRHLSEETNERIQGLPTAEDPTKKVPISEEKVGKFPQLVPDRSSGTSITTRKLDSKLANATRHRACRFRRYRRLISDLNQIYRNYAAPYDLTRELTDEICQAEITHIVRSLLNEELKHEVPLSELNKSTVNKTPNAPKEETYKKLTETPNTEVSSLNKRDITMGITEHRKAMDLDEWFGLKPIFREGKETHLGVVLSNAPSTARDRRSLLEPMDTLPTRDLNDSVPRNFHGPRDTDSLQSSVNTYVKKVRSTPSFILHRTNDFSQREQDQTEKPSELYSVHQITFESEEAPNLELRSQQLTETMEDHFSSEMEFSDECNIACPSLSSKEIRLSHLVHSPTTDFKSRSAKAEQPVTLICHSAQTRLPTSLALNRSQSQVSEPRCMGLESVHTKPTSLETEKLTVDQNRNECANAVEHNLLVTPIHVEDSSEQKRTTESDELSTTHLWNQIHQSLVELTSLSDEGIRTTPERATATVRLERASSSVARSDTVDSLSPCLSRMGPPFNPDVTVLSEPSISTISIPDDNSSIPWTRARIVVLRDSVNQSVDATPTAILVRRQVSHASCQTEISSAMSEQELRNKSYTPMSNDTDRIMSSCSCHLIGPCSVCGAIDIAASRRSASVTSRGETWPEASRNPCPRCSARNSLNTPNSPALSSHTEVAIQTDTDQTTMVLDAVPNVGSTTISGIISRTDSRSQNKENRYPIYIPGNKEVLKSHALSDCIPQVRDVGDCVQRRSSIWDSTLQSRSKSKSSAVSGGSLDVNSRSHLDVHSRSGRHEAGAFSPSAYIPKNNITPSRHTRVGHNQRPGGKTTRTWLRRPQVETDASSGDSRLINSMTPCHRSHANHTCPHGRPDQNAYAKYRSRDPDSELSDAEGSSSVSSTRHGYPPRKRLERRTRSNKSVSQPPTFEMVRLDERRSRMPFLPTRLSARQLGRNESKTRELKTPHELLLELREMKKQYSAPHLTRSLYTRHSSASSSSQHVSGRAVPFYTPPATTYSSKRRNFATKLDADSSRTESESGGLRPTGLRRVNRYKTHSVRSYPSTSPHPVHRTRSTCIFTPQLESSANLTTRKRITKLSSARADFSRSQPHVTGSPYSQTASKSLREPLIRRTHPSFNRPNRSWCKPEPFPCQFTEIRPVDDSLLRHTFASLQKVRNKACPVVSPTVSGRPPMIFKR</sequence>
<dbReference type="GO" id="GO:0006272">
    <property type="term" value="P:leading strand elongation"/>
    <property type="evidence" value="ECO:0007669"/>
    <property type="project" value="TreeGrafter"/>
</dbReference>
<accession>A0A4E0RQE5</accession>
<dbReference type="GO" id="GO:0006273">
    <property type="term" value="P:lagging strand elongation"/>
    <property type="evidence" value="ECO:0007669"/>
    <property type="project" value="TreeGrafter"/>
</dbReference>
<dbReference type="Pfam" id="PF00136">
    <property type="entry name" value="DNA_pol_B"/>
    <property type="match status" value="2"/>
</dbReference>
<dbReference type="PRINTS" id="PR00106">
    <property type="entry name" value="DNAPOLB"/>
</dbReference>
<feature type="compositionally biased region" description="Basic and acidic residues" evidence="14">
    <location>
        <begin position="3162"/>
        <end position="3171"/>
    </location>
</feature>
<evidence type="ECO:0000256" key="8">
    <source>
        <dbReference type="ARBA" id="ARBA00022723"/>
    </source>
</evidence>
<keyword evidence="10" id="KW-0862">Zinc</keyword>
<dbReference type="Gene3D" id="3.30.70.2820">
    <property type="match status" value="1"/>
</dbReference>
<feature type="region of interest" description="Disordered" evidence="14">
    <location>
        <begin position="66"/>
        <end position="124"/>
    </location>
</feature>
<keyword evidence="5" id="KW-0808">Transferase</keyword>
<dbReference type="InterPro" id="IPR023211">
    <property type="entry name" value="DNA_pol_palm_dom_sf"/>
</dbReference>
<feature type="compositionally biased region" description="Polar residues" evidence="14">
    <location>
        <begin position="2063"/>
        <end position="2084"/>
    </location>
</feature>
<dbReference type="Proteomes" id="UP000230066">
    <property type="component" value="Unassembled WGS sequence"/>
</dbReference>
<name>A0A4E0RQE5_FASHE</name>
<keyword evidence="6" id="KW-0548">Nucleotidyltransferase</keyword>
<dbReference type="Gene3D" id="3.30.420.10">
    <property type="entry name" value="Ribonuclease H-like superfamily/Ribonuclease H"/>
    <property type="match status" value="1"/>
</dbReference>
<keyword evidence="12" id="KW-0238">DNA-binding</keyword>
<dbReference type="InterPro" id="IPR042087">
    <property type="entry name" value="DNA_pol_B_thumb"/>
</dbReference>
<organism evidence="19 20">
    <name type="scientific">Fasciola hepatica</name>
    <name type="common">Liver fluke</name>
    <dbReference type="NCBI Taxonomy" id="6192"/>
    <lineage>
        <taxon>Eukaryota</taxon>
        <taxon>Metazoa</taxon>
        <taxon>Spiralia</taxon>
        <taxon>Lophotrochozoa</taxon>
        <taxon>Platyhelminthes</taxon>
        <taxon>Trematoda</taxon>
        <taxon>Digenea</taxon>
        <taxon>Plagiorchiida</taxon>
        <taxon>Echinostomata</taxon>
        <taxon>Echinostomatoidea</taxon>
        <taxon>Fasciolidae</taxon>
        <taxon>Fasciola</taxon>
    </lineage>
</organism>
<feature type="compositionally biased region" description="Basic and acidic residues" evidence="14">
    <location>
        <begin position="1916"/>
        <end position="1925"/>
    </location>
</feature>
<dbReference type="EMBL" id="JXXN02000271">
    <property type="protein sequence ID" value="THD27974.1"/>
    <property type="molecule type" value="Genomic_DNA"/>
</dbReference>
<dbReference type="InterPro" id="IPR024647">
    <property type="entry name" value="DNA_pol_a_cat_su_N"/>
</dbReference>
<keyword evidence="8" id="KW-0479">Metal-binding</keyword>
<feature type="region of interest" description="Disordered" evidence="14">
    <location>
        <begin position="675"/>
        <end position="704"/>
    </location>
</feature>
<feature type="compositionally biased region" description="Polar residues" evidence="14">
    <location>
        <begin position="1956"/>
        <end position="1965"/>
    </location>
</feature>
<feature type="compositionally biased region" description="Basic and acidic residues" evidence="14">
    <location>
        <begin position="2918"/>
        <end position="2933"/>
    </location>
</feature>
<feature type="region of interest" description="Disordered" evidence="14">
    <location>
        <begin position="2896"/>
        <end position="3060"/>
    </location>
</feature>
<dbReference type="Gene3D" id="3.90.1600.10">
    <property type="entry name" value="Palm domain of DNA polymerase"/>
    <property type="match status" value="1"/>
</dbReference>
<keyword evidence="20" id="KW-1185">Reference proteome</keyword>
<dbReference type="Gene3D" id="1.10.132.60">
    <property type="entry name" value="DNA polymerase family B, C-terminal domain"/>
    <property type="match status" value="1"/>
</dbReference>
<feature type="compositionally biased region" description="Low complexity" evidence="14">
    <location>
        <begin position="2896"/>
        <end position="2914"/>
    </location>
</feature>
<evidence type="ECO:0000256" key="2">
    <source>
        <dbReference type="ARBA" id="ARBA00005755"/>
    </source>
</evidence>
<comment type="similarity">
    <text evidence="2">Belongs to the DNA polymerase type-B family.</text>
</comment>
<feature type="compositionally biased region" description="Basic and acidic residues" evidence="14">
    <location>
        <begin position="2005"/>
        <end position="2018"/>
    </location>
</feature>
<feature type="region of interest" description="Disordered" evidence="14">
    <location>
        <begin position="3233"/>
        <end position="3257"/>
    </location>
</feature>
<feature type="compositionally biased region" description="Polar residues" evidence="14">
    <location>
        <begin position="1892"/>
        <end position="1903"/>
    </location>
</feature>
<evidence type="ECO:0000313" key="20">
    <source>
        <dbReference type="Proteomes" id="UP000230066"/>
    </source>
</evidence>
<feature type="compositionally biased region" description="Polar residues" evidence="14">
    <location>
        <begin position="2125"/>
        <end position="2142"/>
    </location>
</feature>
<feature type="compositionally biased region" description="Polar residues" evidence="14">
    <location>
        <begin position="2977"/>
        <end position="2991"/>
    </location>
</feature>
<dbReference type="GO" id="GO:0003697">
    <property type="term" value="F:single-stranded DNA binding"/>
    <property type="evidence" value="ECO:0007669"/>
    <property type="project" value="TreeGrafter"/>
</dbReference>
<evidence type="ECO:0000256" key="1">
    <source>
        <dbReference type="ARBA" id="ARBA00004123"/>
    </source>
</evidence>
<evidence type="ECO:0000259" key="15">
    <source>
        <dbReference type="Pfam" id="PF00136"/>
    </source>
</evidence>
<evidence type="ECO:0000256" key="10">
    <source>
        <dbReference type="ARBA" id="ARBA00022833"/>
    </source>
</evidence>
<feature type="compositionally biased region" description="Basic residues" evidence="14">
    <location>
        <begin position="3040"/>
        <end position="3052"/>
    </location>
</feature>
<evidence type="ECO:0000256" key="9">
    <source>
        <dbReference type="ARBA" id="ARBA00022771"/>
    </source>
</evidence>
<feature type="domain" description="DNA-directed DNA polymerase family B multifunctional" evidence="15">
    <location>
        <begin position="921"/>
        <end position="1355"/>
    </location>
</feature>
<keyword evidence="11" id="KW-0239">DNA-directed DNA polymerase</keyword>
<dbReference type="PROSITE" id="PS00116">
    <property type="entry name" value="DNA_POLYMERASE_B"/>
    <property type="match status" value="1"/>
</dbReference>
<feature type="domain" description="DNA-directed DNA polymerase family B exonuclease" evidence="16">
    <location>
        <begin position="582"/>
        <end position="807"/>
    </location>
</feature>
<comment type="caution">
    <text evidence="19">The sequence shown here is derived from an EMBL/GenBank/DDBJ whole genome shotgun (WGS) entry which is preliminary data.</text>
</comment>
<dbReference type="Gene3D" id="1.10.287.690">
    <property type="entry name" value="Helix hairpin bin"/>
    <property type="match status" value="1"/>
</dbReference>
<proteinExistence type="inferred from homology"/>
<feature type="compositionally biased region" description="Polar residues" evidence="14">
    <location>
        <begin position="1868"/>
        <end position="1882"/>
    </location>
</feature>
<dbReference type="SMART" id="SM00486">
    <property type="entry name" value="POLBc"/>
    <property type="match status" value="1"/>
</dbReference>
<dbReference type="InterPro" id="IPR045846">
    <property type="entry name" value="POLBc_alpha"/>
</dbReference>
<dbReference type="GO" id="GO:0005658">
    <property type="term" value="C:alpha DNA polymerase:primase complex"/>
    <property type="evidence" value="ECO:0007669"/>
    <property type="project" value="TreeGrafter"/>
</dbReference>
<dbReference type="FunFam" id="3.30.70.2820:FF:000001">
    <property type="entry name" value="DNA polymerase"/>
    <property type="match status" value="1"/>
</dbReference>
<feature type="compositionally biased region" description="Low complexity" evidence="14">
    <location>
        <begin position="2085"/>
        <end position="2099"/>
    </location>
</feature>
<dbReference type="EC" id="2.7.7.7" evidence="3"/>
<feature type="domain" description="Zinc finger DNA-directed DNA polymerase family B alpha" evidence="17">
    <location>
        <begin position="1533"/>
        <end position="1683"/>
    </location>
</feature>
<dbReference type="InterPro" id="IPR006133">
    <property type="entry name" value="DNA-dir_DNA_pol_B_exonuc"/>
</dbReference>
<dbReference type="GO" id="GO:0008270">
    <property type="term" value="F:zinc ion binding"/>
    <property type="evidence" value="ECO:0007669"/>
    <property type="project" value="UniProtKB-KW"/>
</dbReference>
<dbReference type="Pfam" id="PF03104">
    <property type="entry name" value="DNA_pol_B_exo1"/>
    <property type="match status" value="1"/>
</dbReference>
<feature type="domain" description="DNA-directed DNA polymerase family B multifunctional" evidence="15">
    <location>
        <begin position="1377"/>
        <end position="1481"/>
    </location>
</feature>
<dbReference type="GO" id="GO:0003887">
    <property type="term" value="F:DNA-directed DNA polymerase activity"/>
    <property type="evidence" value="ECO:0007669"/>
    <property type="project" value="UniProtKB-KW"/>
</dbReference>
<evidence type="ECO:0000259" key="17">
    <source>
        <dbReference type="Pfam" id="PF08996"/>
    </source>
</evidence>
<evidence type="ECO:0000313" key="19">
    <source>
        <dbReference type="EMBL" id="THD27974.1"/>
    </source>
</evidence>
<dbReference type="InterPro" id="IPR038256">
    <property type="entry name" value="Pol_alpha_znc_sf"/>
</dbReference>
<evidence type="ECO:0000256" key="6">
    <source>
        <dbReference type="ARBA" id="ARBA00022695"/>
    </source>
</evidence>
<keyword evidence="13" id="KW-0539">Nucleus</keyword>
<feature type="compositionally biased region" description="Polar residues" evidence="14">
    <location>
        <begin position="3239"/>
        <end position="3256"/>
    </location>
</feature>
<keyword evidence="7" id="KW-0235">DNA replication</keyword>
<dbReference type="GO" id="GO:0003688">
    <property type="term" value="F:DNA replication origin binding"/>
    <property type="evidence" value="ECO:0007669"/>
    <property type="project" value="TreeGrafter"/>
</dbReference>
<feature type="domain" description="DNA polymerase alpha catalytic subunit N-terminal" evidence="18">
    <location>
        <begin position="21"/>
        <end position="82"/>
    </location>
</feature>
<evidence type="ECO:0000256" key="7">
    <source>
        <dbReference type="ARBA" id="ARBA00022705"/>
    </source>
</evidence>
<dbReference type="InterPro" id="IPR017964">
    <property type="entry name" value="DNA-dir_DNA_pol_B_CS"/>
</dbReference>
<evidence type="ECO:0000259" key="18">
    <source>
        <dbReference type="Pfam" id="PF12254"/>
    </source>
</evidence>
<reference evidence="19" key="1">
    <citation type="submission" date="2019-03" db="EMBL/GenBank/DDBJ databases">
        <title>Improved annotation for the trematode Fasciola hepatica.</title>
        <authorList>
            <person name="Choi Y.-J."/>
            <person name="Martin J."/>
            <person name="Mitreva M."/>
        </authorList>
    </citation>
    <scope>NUCLEOTIDE SEQUENCE [LARGE SCALE GENOMIC DNA]</scope>
</reference>
<dbReference type="InterPro" id="IPR036397">
    <property type="entry name" value="RNaseH_sf"/>
</dbReference>
<evidence type="ECO:0000256" key="12">
    <source>
        <dbReference type="ARBA" id="ARBA00023125"/>
    </source>
</evidence>
<gene>
    <name evidence="19" type="ORF">D915_001192</name>
</gene>
<evidence type="ECO:0000256" key="4">
    <source>
        <dbReference type="ARBA" id="ARBA00017212"/>
    </source>
</evidence>